<dbReference type="EMBL" id="JAUEDM010000004">
    <property type="protein sequence ID" value="KAK3318629.1"/>
    <property type="molecule type" value="Genomic_DNA"/>
</dbReference>
<feature type="region of interest" description="Disordered" evidence="1">
    <location>
        <begin position="39"/>
        <end position="80"/>
    </location>
</feature>
<feature type="compositionally biased region" description="Polar residues" evidence="1">
    <location>
        <begin position="51"/>
        <end position="61"/>
    </location>
</feature>
<dbReference type="PROSITE" id="PS51257">
    <property type="entry name" value="PROKAR_LIPOPROTEIN"/>
    <property type="match status" value="1"/>
</dbReference>
<accession>A0AAE0I5D8</accession>
<reference evidence="2" key="1">
    <citation type="journal article" date="2023" name="Mol. Phylogenet. Evol.">
        <title>Genome-scale phylogeny and comparative genomics of the fungal order Sordariales.</title>
        <authorList>
            <person name="Hensen N."/>
            <person name="Bonometti L."/>
            <person name="Westerberg I."/>
            <person name="Brannstrom I.O."/>
            <person name="Guillou S."/>
            <person name="Cros-Aarteil S."/>
            <person name="Calhoun S."/>
            <person name="Haridas S."/>
            <person name="Kuo A."/>
            <person name="Mondo S."/>
            <person name="Pangilinan J."/>
            <person name="Riley R."/>
            <person name="LaButti K."/>
            <person name="Andreopoulos B."/>
            <person name="Lipzen A."/>
            <person name="Chen C."/>
            <person name="Yan M."/>
            <person name="Daum C."/>
            <person name="Ng V."/>
            <person name="Clum A."/>
            <person name="Steindorff A."/>
            <person name="Ohm R.A."/>
            <person name="Martin F."/>
            <person name="Silar P."/>
            <person name="Natvig D.O."/>
            <person name="Lalanne C."/>
            <person name="Gautier V."/>
            <person name="Ament-Velasquez S.L."/>
            <person name="Kruys A."/>
            <person name="Hutchinson M.I."/>
            <person name="Powell A.J."/>
            <person name="Barry K."/>
            <person name="Miller A.N."/>
            <person name="Grigoriev I.V."/>
            <person name="Debuchy R."/>
            <person name="Gladieux P."/>
            <person name="Hiltunen Thoren M."/>
            <person name="Johannesson H."/>
        </authorList>
    </citation>
    <scope>NUCLEOTIDE SEQUENCE</scope>
    <source>
        <strain evidence="2">CBS 118394</strain>
    </source>
</reference>
<reference evidence="2" key="2">
    <citation type="submission" date="2023-06" db="EMBL/GenBank/DDBJ databases">
        <authorList>
            <consortium name="Lawrence Berkeley National Laboratory"/>
            <person name="Haridas S."/>
            <person name="Hensen N."/>
            <person name="Bonometti L."/>
            <person name="Westerberg I."/>
            <person name="Brannstrom I.O."/>
            <person name="Guillou S."/>
            <person name="Cros-Aarteil S."/>
            <person name="Calhoun S."/>
            <person name="Kuo A."/>
            <person name="Mondo S."/>
            <person name="Pangilinan J."/>
            <person name="Riley R."/>
            <person name="Labutti K."/>
            <person name="Andreopoulos B."/>
            <person name="Lipzen A."/>
            <person name="Chen C."/>
            <person name="Yanf M."/>
            <person name="Daum C."/>
            <person name="Ng V."/>
            <person name="Clum A."/>
            <person name="Steindorff A."/>
            <person name="Ohm R."/>
            <person name="Martin F."/>
            <person name="Silar P."/>
            <person name="Natvig D."/>
            <person name="Lalanne C."/>
            <person name="Gautier V."/>
            <person name="Ament-Velasquez S.L."/>
            <person name="Kruys A."/>
            <person name="Hutchinson M.I."/>
            <person name="Powell A.J."/>
            <person name="Barry K."/>
            <person name="Miller A.N."/>
            <person name="Grigoriev I.V."/>
            <person name="Debuchy R."/>
            <person name="Gladieux P."/>
            <person name="Thoren M.H."/>
            <person name="Johannesson H."/>
        </authorList>
    </citation>
    <scope>NUCLEOTIDE SEQUENCE</scope>
    <source>
        <strain evidence="2">CBS 118394</strain>
    </source>
</reference>
<name>A0AAE0I5D8_9PEZI</name>
<gene>
    <name evidence="2" type="ORF">B0H66DRAFT_533134</name>
</gene>
<dbReference type="Proteomes" id="UP001283341">
    <property type="component" value="Unassembled WGS sequence"/>
</dbReference>
<organism evidence="2 3">
    <name type="scientific">Apodospora peruviana</name>
    <dbReference type="NCBI Taxonomy" id="516989"/>
    <lineage>
        <taxon>Eukaryota</taxon>
        <taxon>Fungi</taxon>
        <taxon>Dikarya</taxon>
        <taxon>Ascomycota</taxon>
        <taxon>Pezizomycotina</taxon>
        <taxon>Sordariomycetes</taxon>
        <taxon>Sordariomycetidae</taxon>
        <taxon>Sordariales</taxon>
        <taxon>Lasiosphaeriaceae</taxon>
        <taxon>Apodospora</taxon>
    </lineage>
</organism>
<evidence type="ECO:0000313" key="3">
    <source>
        <dbReference type="Proteomes" id="UP001283341"/>
    </source>
</evidence>
<feature type="compositionally biased region" description="Basic and acidic residues" evidence="1">
    <location>
        <begin position="39"/>
        <end position="50"/>
    </location>
</feature>
<sequence length="122" mass="13351">MENSGRQQQEQQAAGEGSPQQGFVLYACRFAFAFEERGHLQPELPSHDDSSAATSQGDQQNPPAPAAAVPTTNGYGQDQSPMLVDWLGQRDRDNLSINEVLLSDVVSRYARASFRLLFPLLG</sequence>
<evidence type="ECO:0000313" key="2">
    <source>
        <dbReference type="EMBL" id="KAK3318629.1"/>
    </source>
</evidence>
<evidence type="ECO:0000256" key="1">
    <source>
        <dbReference type="SAM" id="MobiDB-lite"/>
    </source>
</evidence>
<keyword evidence="3" id="KW-1185">Reference proteome</keyword>
<dbReference type="AlphaFoldDB" id="A0AAE0I5D8"/>
<comment type="caution">
    <text evidence="2">The sequence shown here is derived from an EMBL/GenBank/DDBJ whole genome shotgun (WGS) entry which is preliminary data.</text>
</comment>
<feature type="compositionally biased region" description="Polar residues" evidence="1">
    <location>
        <begin position="71"/>
        <end position="80"/>
    </location>
</feature>
<proteinExistence type="predicted"/>
<protein>
    <submittedName>
        <fullName evidence="2">Uncharacterized protein</fullName>
    </submittedName>
</protein>